<sequence length="1426" mass="160038">MQVKGQLQHPHVRFRASGRRAYMSLDPDELSPKVEKQTQTELGLVSAGKTLFVTPRLVLGNEESSDTPFVKAFADLRQLIRSPAWKSSLLVVFGHDPERHRDELERKIREDEASEAIDNEQRVFFDTVLAPLIQERETTLVNTIHECVQQEMQTQQLVIQNQQQRITQLTQQIEEWEKQVVHLKGKVDRRVAENNALRKEQYRQLLMLRDIMRTEPGAVSALNEAIATVLAGKQTSSSETTQSNNEQDHSKNSGRGWSANTNTQVLHREKEKWAQRAREAALECQQLRDKVATLTKDNLRYRASESMPWFLKPENAIAERQRIADTMRSYQGNWEEIGDSLVELLNHDILWAAVEQSARRGGKRRSAKGLEAMLTQLDNRTQTASSEQENTSEKDEDPAIHQLGRRRSSELGRLIPCRACNGVGYIHADRDDGANDADSYLRKTLEQVLELKTQLEKVNTHTLALEGQLQLSTMHAAELQEKIHQAELVKSSAVDSCLQTDLDEEEGIDVDEIMRSAYGQDNPVTDIYRIPSRQNRRNIQYDNLIVELKSTLAVKDEGLAENRKALEVAQERTVTLQRALQKGKDAHAQELAMLKTSLAFSLKTRNTKIEERQAAVKLLMKKFAIKSSPVKEINLLPPTEEITHEEDDREDDNDDLDTKAETSSSEQDVDQNEVKRMETLVERYAKDIIRVRKEHETQQELLKKAEGEIAEEDEKRSRTNSISQGSLVVSLASHPRDLFKALSTAQADILKQRRASQRSSALQTDRLLTLTTHLGHMSEELCTLRKRNLAEVEFWKLECEKLQNTNKALEAEQQIYQNQLQEARNQKESVDTSGVCSICEKHKKRLMQISNELLNQAQVSQTDPEVEVPAPSTLTESERKHVGNALLDLENILTGMTAAKQQLARELVATHLGKVLSSSPRRTTIANSRSGSKDAKPSNQTVGKEGSSPMLTRSTPNSPRKSFTSTKGSKPSRQLKTTGGGVDSKSKVSPNPTRVIQEPAAQANTEAVASNGSETALESASPMNHRKKLVHEVFEGGELLPTKRGLVLTPQVDTVLEENVESGTDNNADMSTDYPGSHTSNETSFTRMEHDCHDDSASDDAELLTLSAEEPSLMNGATDIERDPEVIQQLRVLISQSSAAKEHLAIRNWQVLVFQVICLSSEQRLDQLKRRADRRAKTQPDGTLRSTNYKINTMCDAMKRIVQLHRRDLDGAISAQDTSRKELKKTQAHLIHGVSMLLENLSRKGKPRVELNELLYPIQGGSPRRSPTSNRPLYPYAKVHMSHIPQTQQIPTSTFPALVSPSKDKERRNRSESTGGTSPQSSFPDEGYQLPHRLTKSAGPRPFNLVHSSICALRGSIPFPDPAHVRSTQESEGNAASLASFVQQRPVRPHSSPAGPRFMSPRAQDLMSSASSLHRPEKFAESQADI</sequence>
<feature type="region of interest" description="Disordered" evidence="2">
    <location>
        <begin position="375"/>
        <end position="405"/>
    </location>
</feature>
<proteinExistence type="predicted"/>
<feature type="region of interest" description="Disordered" evidence="2">
    <location>
        <begin position="635"/>
        <end position="675"/>
    </location>
</feature>
<feature type="compositionally biased region" description="Acidic residues" evidence="2">
    <location>
        <begin position="643"/>
        <end position="655"/>
    </location>
</feature>
<dbReference type="EMBL" id="RCMV01001530">
    <property type="protein sequence ID" value="KAG3208194.1"/>
    <property type="molecule type" value="Genomic_DNA"/>
</dbReference>
<feature type="compositionally biased region" description="Basic and acidic residues" evidence="2">
    <location>
        <begin position="1302"/>
        <end position="1311"/>
    </location>
</feature>
<feature type="coiled-coil region" evidence="1">
    <location>
        <begin position="792"/>
        <end position="829"/>
    </location>
</feature>
<feature type="compositionally biased region" description="Polar residues" evidence="2">
    <location>
        <begin position="253"/>
        <end position="262"/>
    </location>
</feature>
<evidence type="ECO:0000313" key="4">
    <source>
        <dbReference type="EMBL" id="KAG2893161.1"/>
    </source>
</evidence>
<comment type="caution">
    <text evidence="5">The sequence shown here is derived from an EMBL/GenBank/DDBJ whole genome shotgun (WGS) entry which is preliminary data.</text>
</comment>
<evidence type="ECO:0000256" key="2">
    <source>
        <dbReference type="SAM" id="MobiDB-lite"/>
    </source>
</evidence>
<evidence type="ECO:0000313" key="3">
    <source>
        <dbReference type="EMBL" id="KAG2827702.1"/>
    </source>
</evidence>
<dbReference type="EMBL" id="RCMK01001498">
    <property type="protein sequence ID" value="KAG2893161.1"/>
    <property type="molecule type" value="Genomic_DNA"/>
</dbReference>
<organism evidence="5 7">
    <name type="scientific">Phytophthora cactorum</name>
    <dbReference type="NCBI Taxonomy" id="29920"/>
    <lineage>
        <taxon>Eukaryota</taxon>
        <taxon>Sar</taxon>
        <taxon>Stramenopiles</taxon>
        <taxon>Oomycota</taxon>
        <taxon>Peronosporomycetes</taxon>
        <taxon>Peronosporales</taxon>
        <taxon>Peronosporaceae</taxon>
        <taxon>Phytophthora</taxon>
    </lineage>
</organism>
<dbReference type="Proteomes" id="UP000735874">
    <property type="component" value="Unassembled WGS sequence"/>
</dbReference>
<protein>
    <submittedName>
        <fullName evidence="5">Uncharacterized protein</fullName>
    </submittedName>
</protein>
<feature type="region of interest" description="Disordered" evidence="2">
    <location>
        <begin position="919"/>
        <end position="1023"/>
    </location>
</feature>
<evidence type="ECO:0000313" key="6">
    <source>
        <dbReference type="EMBL" id="KAG3208194.1"/>
    </source>
</evidence>
<name>A0A8T1JRX4_9STRA</name>
<evidence type="ECO:0000313" key="7">
    <source>
        <dbReference type="Proteomes" id="UP000697107"/>
    </source>
</evidence>
<dbReference type="VEuPathDB" id="FungiDB:PC110_g9149"/>
<feature type="coiled-coil region" evidence="1">
    <location>
        <begin position="688"/>
        <end position="715"/>
    </location>
</feature>
<dbReference type="Proteomes" id="UP000760860">
    <property type="component" value="Unassembled WGS sequence"/>
</dbReference>
<evidence type="ECO:0000256" key="1">
    <source>
        <dbReference type="SAM" id="Coils"/>
    </source>
</evidence>
<dbReference type="EMBL" id="RCMG01001425">
    <property type="protein sequence ID" value="KAG2827702.1"/>
    <property type="molecule type" value="Genomic_DNA"/>
</dbReference>
<feature type="region of interest" description="Disordered" evidence="2">
    <location>
        <begin position="1286"/>
        <end position="1341"/>
    </location>
</feature>
<feature type="coiled-coil region" evidence="1">
    <location>
        <begin position="270"/>
        <end position="297"/>
    </location>
</feature>
<dbReference type="Proteomes" id="UP000736787">
    <property type="component" value="Unassembled WGS sequence"/>
</dbReference>
<feature type="region of interest" description="Disordered" evidence="2">
    <location>
        <begin position="1383"/>
        <end position="1426"/>
    </location>
</feature>
<gene>
    <name evidence="3" type="ORF">PC113_g21579</name>
    <name evidence="4" type="ORF">PC117_g23850</name>
    <name evidence="5" type="ORF">PC118_g21443</name>
    <name evidence="6" type="ORF">PC129_g20776</name>
</gene>
<evidence type="ECO:0000313" key="5">
    <source>
        <dbReference type="EMBL" id="KAG2962403.1"/>
    </source>
</evidence>
<accession>A0A8T1JRX4</accession>
<feature type="region of interest" description="Disordered" evidence="2">
    <location>
        <begin position="233"/>
        <end position="262"/>
    </location>
</feature>
<feature type="coiled-coil region" evidence="1">
    <location>
        <begin position="152"/>
        <end position="186"/>
    </location>
</feature>
<feature type="compositionally biased region" description="Low complexity" evidence="2">
    <location>
        <begin position="234"/>
        <end position="245"/>
    </location>
</feature>
<feature type="compositionally biased region" description="Polar residues" evidence="2">
    <location>
        <begin position="376"/>
        <end position="389"/>
    </location>
</feature>
<reference evidence="5" key="1">
    <citation type="submission" date="2018-10" db="EMBL/GenBank/DDBJ databases">
        <title>Effector identification in a new, highly contiguous assembly of the strawberry crown rot pathogen Phytophthora cactorum.</title>
        <authorList>
            <person name="Armitage A.D."/>
            <person name="Nellist C.F."/>
            <person name="Bates H."/>
            <person name="Vickerstaff R.J."/>
            <person name="Harrison R.J."/>
        </authorList>
    </citation>
    <scope>NUCLEOTIDE SEQUENCE</scope>
    <source>
        <strain evidence="3">15-7</strain>
        <strain evidence="4">4040</strain>
        <strain evidence="5">P415</strain>
        <strain evidence="6">P421</strain>
    </source>
</reference>
<feature type="compositionally biased region" description="Polar residues" evidence="2">
    <location>
        <begin position="1002"/>
        <end position="1022"/>
    </location>
</feature>
<dbReference type="Proteomes" id="UP000697107">
    <property type="component" value="Unassembled WGS sequence"/>
</dbReference>
<feature type="region of interest" description="Disordered" evidence="2">
    <location>
        <begin position="858"/>
        <end position="878"/>
    </location>
</feature>
<feature type="region of interest" description="Disordered" evidence="2">
    <location>
        <begin position="1062"/>
        <end position="1084"/>
    </location>
</feature>
<dbReference type="EMBL" id="RCML01001464">
    <property type="protein sequence ID" value="KAG2962403.1"/>
    <property type="molecule type" value="Genomic_DNA"/>
</dbReference>
<keyword evidence="1" id="KW-0175">Coiled coil</keyword>
<feature type="compositionally biased region" description="Polar residues" evidence="2">
    <location>
        <begin position="1286"/>
        <end position="1295"/>
    </location>
</feature>
<feature type="compositionally biased region" description="Polar residues" evidence="2">
    <location>
        <begin position="1312"/>
        <end position="1323"/>
    </location>
</feature>
<feature type="compositionally biased region" description="Polar residues" evidence="2">
    <location>
        <begin position="949"/>
        <end position="977"/>
    </location>
</feature>
<feature type="compositionally biased region" description="Polar residues" evidence="2">
    <location>
        <begin position="919"/>
        <end position="930"/>
    </location>
</feature>